<gene>
    <name evidence="2" type="ORF">Pmani_038279</name>
</gene>
<feature type="region of interest" description="Disordered" evidence="1">
    <location>
        <begin position="1"/>
        <end position="41"/>
    </location>
</feature>
<accession>A0AAE1NF66</accession>
<dbReference type="Proteomes" id="UP001292094">
    <property type="component" value="Unassembled WGS sequence"/>
</dbReference>
<evidence type="ECO:0000256" key="1">
    <source>
        <dbReference type="SAM" id="MobiDB-lite"/>
    </source>
</evidence>
<reference evidence="2" key="1">
    <citation type="submission" date="2023-11" db="EMBL/GenBank/DDBJ databases">
        <title>Genome assemblies of two species of porcelain crab, Petrolisthes cinctipes and Petrolisthes manimaculis (Anomura: Porcellanidae).</title>
        <authorList>
            <person name="Angst P."/>
        </authorList>
    </citation>
    <scope>NUCLEOTIDE SEQUENCE</scope>
    <source>
        <strain evidence="2">PB745_02</strain>
        <tissue evidence="2">Gill</tissue>
    </source>
</reference>
<evidence type="ECO:0000313" key="3">
    <source>
        <dbReference type="Proteomes" id="UP001292094"/>
    </source>
</evidence>
<dbReference type="AlphaFoldDB" id="A0AAE1NF66"/>
<sequence length="115" mass="13063">MTTGTLQEEIDTSHSRGRSRSWKHHPQTHQEADQEAGNTIHRHKEGLQCKLHLVADVDFVAGSEQEEVGHEACPEQQSFNMGSSCLLCLPSHPHDCFSHLCRDYSLNLPEDGFWR</sequence>
<comment type="caution">
    <text evidence="2">The sequence shown here is derived from an EMBL/GenBank/DDBJ whole genome shotgun (WGS) entry which is preliminary data.</text>
</comment>
<proteinExistence type="predicted"/>
<organism evidence="2 3">
    <name type="scientific">Petrolisthes manimaculis</name>
    <dbReference type="NCBI Taxonomy" id="1843537"/>
    <lineage>
        <taxon>Eukaryota</taxon>
        <taxon>Metazoa</taxon>
        <taxon>Ecdysozoa</taxon>
        <taxon>Arthropoda</taxon>
        <taxon>Crustacea</taxon>
        <taxon>Multicrustacea</taxon>
        <taxon>Malacostraca</taxon>
        <taxon>Eumalacostraca</taxon>
        <taxon>Eucarida</taxon>
        <taxon>Decapoda</taxon>
        <taxon>Pleocyemata</taxon>
        <taxon>Anomura</taxon>
        <taxon>Galatheoidea</taxon>
        <taxon>Porcellanidae</taxon>
        <taxon>Petrolisthes</taxon>
    </lineage>
</organism>
<feature type="compositionally biased region" description="Basic residues" evidence="1">
    <location>
        <begin position="15"/>
        <end position="27"/>
    </location>
</feature>
<keyword evidence="3" id="KW-1185">Reference proteome</keyword>
<protein>
    <submittedName>
        <fullName evidence="2">Uncharacterized protein</fullName>
    </submittedName>
</protein>
<dbReference type="EMBL" id="JAWZYT010006170">
    <property type="protein sequence ID" value="KAK4288703.1"/>
    <property type="molecule type" value="Genomic_DNA"/>
</dbReference>
<evidence type="ECO:0000313" key="2">
    <source>
        <dbReference type="EMBL" id="KAK4288703.1"/>
    </source>
</evidence>
<name>A0AAE1NF66_9EUCA</name>